<dbReference type="AlphaFoldDB" id="A0A378YGW6"/>
<keyword evidence="2" id="KW-0479">Metal-binding</keyword>
<dbReference type="Pfam" id="PF01327">
    <property type="entry name" value="Pep_deformylase"/>
    <property type="match status" value="1"/>
</dbReference>
<dbReference type="GeneID" id="70349034"/>
<dbReference type="PIRSF" id="PIRSF004749">
    <property type="entry name" value="Pep_def"/>
    <property type="match status" value="1"/>
</dbReference>
<dbReference type="SUPFAM" id="SSF56420">
    <property type="entry name" value="Peptide deformylase"/>
    <property type="match status" value="1"/>
</dbReference>
<dbReference type="KEGG" id="prb:X636_00935"/>
<keyword evidence="2" id="KW-0648">Protein biosynthesis</keyword>
<proteinExistence type="inferred from homology"/>
<sequence>MSLDILRVGSPGLREVAAEVTRLDDPVVVREANALGEAIRAFRAEHGFGRAIAAPQIGIRKRMIGLAMPGWPDVIVNPQIVWTSSERMTLWDDCMCFPDMLVRVARFASISVDFLDMRGERHLRQALGRPESELLQHEIDHLDGKLSFDRAVGENAVVHRTVFEAHRAAFAAQVDYFPQPL</sequence>
<dbReference type="PANTHER" id="PTHR10458:SF22">
    <property type="entry name" value="PEPTIDE DEFORMYLASE"/>
    <property type="match status" value="1"/>
</dbReference>
<keyword evidence="6" id="KW-1185">Reference proteome</keyword>
<dbReference type="EC" id="3.5.1.88" evidence="2"/>
<evidence type="ECO:0000256" key="1">
    <source>
        <dbReference type="ARBA" id="ARBA00010759"/>
    </source>
</evidence>
<dbReference type="EMBL" id="CABPSO010000007">
    <property type="protein sequence ID" value="VVE67447.1"/>
    <property type="molecule type" value="Genomic_DNA"/>
</dbReference>
<dbReference type="HAMAP" id="MF_00163">
    <property type="entry name" value="Pep_deformylase"/>
    <property type="match status" value="1"/>
</dbReference>
<dbReference type="InterPro" id="IPR023635">
    <property type="entry name" value="Peptide_deformylase"/>
</dbReference>
<comment type="similarity">
    <text evidence="1 2">Belongs to the polypeptide deformylase family.</text>
</comment>
<dbReference type="PRINTS" id="PR01576">
    <property type="entry name" value="PDEFORMYLASE"/>
</dbReference>
<dbReference type="KEGG" id="ppno:DA70_01435"/>
<dbReference type="STRING" id="93220.A6P55_01855"/>
<evidence type="ECO:0000256" key="2">
    <source>
        <dbReference type="HAMAP-Rule" id="MF_00163"/>
    </source>
</evidence>
<dbReference type="OrthoDB" id="9804313at2"/>
<gene>
    <name evidence="3" type="primary">def_2</name>
    <name evidence="2" type="synonym">def</name>
    <name evidence="4" type="synonym">def_1</name>
    <name evidence="3" type="ORF">NCTC13160_00970</name>
    <name evidence="4" type="ORF">PPN31119_02600</name>
</gene>
<dbReference type="Gene3D" id="3.90.45.10">
    <property type="entry name" value="Peptide deformylase"/>
    <property type="match status" value="1"/>
</dbReference>
<dbReference type="GO" id="GO:0042586">
    <property type="term" value="F:peptide deformylase activity"/>
    <property type="evidence" value="ECO:0007669"/>
    <property type="project" value="UniProtKB-UniRule"/>
</dbReference>
<dbReference type="GO" id="GO:0046872">
    <property type="term" value="F:metal ion binding"/>
    <property type="evidence" value="ECO:0007669"/>
    <property type="project" value="UniProtKB-KW"/>
</dbReference>
<evidence type="ECO:0000313" key="6">
    <source>
        <dbReference type="Proteomes" id="UP000361468"/>
    </source>
</evidence>
<evidence type="ECO:0000313" key="4">
    <source>
        <dbReference type="EMBL" id="VVE67447.1"/>
    </source>
</evidence>
<dbReference type="Proteomes" id="UP000254573">
    <property type="component" value="Unassembled WGS sequence"/>
</dbReference>
<dbReference type="PANTHER" id="PTHR10458">
    <property type="entry name" value="PEPTIDE DEFORMYLASE"/>
    <property type="match status" value="1"/>
</dbReference>
<dbReference type="KEGG" id="ppnm:LV28_04910"/>
<feature type="binding site" evidence="2">
    <location>
        <position position="94"/>
    </location>
    <ligand>
        <name>Fe cation</name>
        <dbReference type="ChEBI" id="CHEBI:24875"/>
    </ligand>
</feature>
<accession>A0A378YGW6</accession>
<feature type="active site" evidence="2">
    <location>
        <position position="138"/>
    </location>
</feature>
<dbReference type="Proteomes" id="UP000361468">
    <property type="component" value="Unassembled WGS sequence"/>
</dbReference>
<keyword evidence="2" id="KW-0408">Iron</keyword>
<evidence type="ECO:0000313" key="3">
    <source>
        <dbReference type="EMBL" id="SUA75667.1"/>
    </source>
</evidence>
<dbReference type="EMBL" id="UGSG01000001">
    <property type="protein sequence ID" value="SUA75667.1"/>
    <property type="molecule type" value="Genomic_DNA"/>
</dbReference>
<comment type="cofactor">
    <cofactor evidence="2">
        <name>Fe(2+)</name>
        <dbReference type="ChEBI" id="CHEBI:29033"/>
    </cofactor>
    <text evidence="2">Binds 1 Fe(2+) ion.</text>
</comment>
<protein>
    <recommendedName>
        <fullName evidence="2">Peptide deformylase</fullName>
        <shortName evidence="2">PDF</shortName>
        <ecNumber evidence="2">3.5.1.88</ecNumber>
    </recommendedName>
    <alternativeName>
        <fullName evidence="2">Polypeptide deformylase</fullName>
    </alternativeName>
</protein>
<reference evidence="4 6" key="2">
    <citation type="submission" date="2019-08" db="EMBL/GenBank/DDBJ databases">
        <authorList>
            <person name="Peeters C."/>
        </authorList>
    </citation>
    <scope>NUCLEOTIDE SEQUENCE [LARGE SCALE GENOMIC DNA]</scope>
    <source>
        <strain evidence="4 6">LMG 31119</strain>
    </source>
</reference>
<keyword evidence="2 3" id="KW-0378">Hydrolase</keyword>
<evidence type="ECO:0000313" key="5">
    <source>
        <dbReference type="Proteomes" id="UP000254573"/>
    </source>
</evidence>
<feature type="binding site" evidence="2">
    <location>
        <position position="137"/>
    </location>
    <ligand>
        <name>Fe cation</name>
        <dbReference type="ChEBI" id="CHEBI:24875"/>
    </ligand>
</feature>
<comment type="catalytic activity">
    <reaction evidence="2">
        <text>N-terminal N-formyl-L-methionyl-[peptide] + H2O = N-terminal L-methionyl-[peptide] + formate</text>
        <dbReference type="Rhea" id="RHEA:24420"/>
        <dbReference type="Rhea" id="RHEA-COMP:10639"/>
        <dbReference type="Rhea" id="RHEA-COMP:10640"/>
        <dbReference type="ChEBI" id="CHEBI:15377"/>
        <dbReference type="ChEBI" id="CHEBI:15740"/>
        <dbReference type="ChEBI" id="CHEBI:49298"/>
        <dbReference type="ChEBI" id="CHEBI:64731"/>
        <dbReference type="EC" id="3.5.1.88"/>
    </reaction>
</comment>
<dbReference type="InterPro" id="IPR036821">
    <property type="entry name" value="Peptide_deformylase_sf"/>
</dbReference>
<comment type="function">
    <text evidence="2">Removes the formyl group from the N-terminal Met of newly synthesized proteins. Requires at least a dipeptide for an efficient rate of reaction. N-terminal L-methionine is a prerequisite for activity but the enzyme has broad specificity at other positions.</text>
</comment>
<dbReference type="RefSeq" id="WP_028730914.1">
    <property type="nucleotide sequence ID" value="NC_023018.2"/>
</dbReference>
<feature type="binding site" evidence="2">
    <location>
        <position position="141"/>
    </location>
    <ligand>
        <name>Fe cation</name>
        <dbReference type="ChEBI" id="CHEBI:24875"/>
    </ligand>
</feature>
<name>A0A378YGW6_9BURK</name>
<reference evidence="3 5" key="1">
    <citation type="submission" date="2018-06" db="EMBL/GenBank/DDBJ databases">
        <authorList>
            <consortium name="Pathogen Informatics"/>
            <person name="Doyle S."/>
        </authorList>
    </citation>
    <scope>NUCLEOTIDE SEQUENCE [LARGE SCALE GENOMIC DNA]</scope>
    <source>
        <strain evidence="3 5">NCTC13160</strain>
    </source>
</reference>
<dbReference type="GO" id="GO:0006412">
    <property type="term" value="P:translation"/>
    <property type="evidence" value="ECO:0007669"/>
    <property type="project" value="UniProtKB-UniRule"/>
</dbReference>
<organism evidence="3 5">
    <name type="scientific">Pandoraea pnomenusa</name>
    <dbReference type="NCBI Taxonomy" id="93220"/>
    <lineage>
        <taxon>Bacteria</taxon>
        <taxon>Pseudomonadati</taxon>
        <taxon>Pseudomonadota</taxon>
        <taxon>Betaproteobacteria</taxon>
        <taxon>Burkholderiales</taxon>
        <taxon>Burkholderiaceae</taxon>
        <taxon>Pandoraea</taxon>
    </lineage>
</organism>